<dbReference type="AlphaFoldDB" id="A0A9P6LXW2"/>
<name>A0A9P6LXW2_MORAP</name>
<feature type="compositionally biased region" description="Low complexity" evidence="1">
    <location>
        <begin position="169"/>
        <end position="181"/>
    </location>
</feature>
<dbReference type="OrthoDB" id="436852at2759"/>
<evidence type="ECO:0000256" key="1">
    <source>
        <dbReference type="SAM" id="MobiDB-lite"/>
    </source>
</evidence>
<organism evidence="2 3">
    <name type="scientific">Mortierella alpina</name>
    <name type="common">Oleaginous fungus</name>
    <name type="synonym">Mortierella renispora</name>
    <dbReference type="NCBI Taxonomy" id="64518"/>
    <lineage>
        <taxon>Eukaryota</taxon>
        <taxon>Fungi</taxon>
        <taxon>Fungi incertae sedis</taxon>
        <taxon>Mucoromycota</taxon>
        <taxon>Mortierellomycotina</taxon>
        <taxon>Mortierellomycetes</taxon>
        <taxon>Mortierellales</taxon>
        <taxon>Mortierellaceae</taxon>
        <taxon>Mortierella</taxon>
    </lineage>
</organism>
<evidence type="ECO:0000313" key="2">
    <source>
        <dbReference type="EMBL" id="KAF9951027.1"/>
    </source>
</evidence>
<feature type="compositionally biased region" description="Low complexity" evidence="1">
    <location>
        <begin position="210"/>
        <end position="222"/>
    </location>
</feature>
<proteinExistence type="predicted"/>
<comment type="caution">
    <text evidence="2">The sequence shown here is derived from an EMBL/GenBank/DDBJ whole genome shotgun (WGS) entry which is preliminary data.</text>
</comment>
<sequence>MNASAPASCVCGSDEDVGFMWKYVTLNHDASLRQHWDSLIQPKLQRSNVCELNLMGEIAAPVMIDALKLDRFTGLTVLRLEDIQTYTVYRLASKLHWLRVFEARRIKGNSETWDWRPFQKLALLEELLLWRNEKPMQTFSLSQDMAIEIPDDIYPLGEQHVWGGFVQLSSPGSSESTSGSESDSEEQSPADETSSVYSSHPSVGAGSEDSQASPGQQQASATQRRMIMPNLRKLALINVVSPTTHRGTDSVMRDLVSRVTTFVYWNSFNIIFPVIRADYERLVHLTLIEPCEPAWREGTWQEHAHVFARMRSLESVTMINTNMNRRFLIPILDALLSLDRLRCIRMVSTEDLETIQVVLAHVLEVQWSGRLAVSIQDDLGSDPGSRDWCAKAMDQVGKANLAARPLLQVGDRDRLDFSVHFFRAEWDEDAGLKRLCLKAWQHALH</sequence>
<feature type="region of interest" description="Disordered" evidence="1">
    <location>
        <begin position="169"/>
        <end position="222"/>
    </location>
</feature>
<protein>
    <submittedName>
        <fullName evidence="2">Uncharacterized protein</fullName>
    </submittedName>
</protein>
<reference evidence="2" key="1">
    <citation type="journal article" date="2020" name="Fungal Divers.">
        <title>Resolving the Mortierellaceae phylogeny through synthesis of multi-gene phylogenetics and phylogenomics.</title>
        <authorList>
            <person name="Vandepol N."/>
            <person name="Liber J."/>
            <person name="Desiro A."/>
            <person name="Na H."/>
            <person name="Kennedy M."/>
            <person name="Barry K."/>
            <person name="Grigoriev I.V."/>
            <person name="Miller A.N."/>
            <person name="O'Donnell K."/>
            <person name="Stajich J.E."/>
            <person name="Bonito G."/>
        </authorList>
    </citation>
    <scope>NUCLEOTIDE SEQUENCE</scope>
    <source>
        <strain evidence="2">CK1249</strain>
    </source>
</reference>
<accession>A0A9P6LXW2</accession>
<dbReference type="EMBL" id="JAAAHY010001242">
    <property type="protein sequence ID" value="KAF9951027.1"/>
    <property type="molecule type" value="Genomic_DNA"/>
</dbReference>
<evidence type="ECO:0000313" key="3">
    <source>
        <dbReference type="Proteomes" id="UP000738359"/>
    </source>
</evidence>
<dbReference type="Proteomes" id="UP000738359">
    <property type="component" value="Unassembled WGS sequence"/>
</dbReference>
<feature type="compositionally biased region" description="Polar residues" evidence="1">
    <location>
        <begin position="190"/>
        <end position="201"/>
    </location>
</feature>
<keyword evidence="3" id="KW-1185">Reference proteome</keyword>
<gene>
    <name evidence="2" type="ORF">BGZ70_001149</name>
</gene>